<keyword evidence="1" id="KW-0472">Membrane</keyword>
<comment type="caution">
    <text evidence="2">The sequence shown here is derived from an EMBL/GenBank/DDBJ whole genome shotgun (WGS) entry which is preliminary data.</text>
</comment>
<keyword evidence="1" id="KW-0812">Transmembrane</keyword>
<dbReference type="Proteomes" id="UP000320176">
    <property type="component" value="Unassembled WGS sequence"/>
</dbReference>
<accession>A0A5C6AJ35</accession>
<keyword evidence="3" id="KW-1185">Reference proteome</keyword>
<protein>
    <recommendedName>
        <fullName evidence="4">Bacterial type II secretion system protein F domain protein</fullName>
    </recommendedName>
</protein>
<name>A0A5C6AJ35_9BACT</name>
<dbReference type="EMBL" id="SJPN01000006">
    <property type="protein sequence ID" value="TWT98253.1"/>
    <property type="molecule type" value="Genomic_DNA"/>
</dbReference>
<evidence type="ECO:0000313" key="2">
    <source>
        <dbReference type="EMBL" id="TWT98253.1"/>
    </source>
</evidence>
<evidence type="ECO:0008006" key="4">
    <source>
        <dbReference type="Google" id="ProtNLM"/>
    </source>
</evidence>
<evidence type="ECO:0000256" key="1">
    <source>
        <dbReference type="SAM" id="Phobius"/>
    </source>
</evidence>
<evidence type="ECO:0000313" key="3">
    <source>
        <dbReference type="Proteomes" id="UP000320176"/>
    </source>
</evidence>
<proteinExistence type="predicted"/>
<gene>
    <name evidence="2" type="ORF">Pla52n_47630</name>
</gene>
<feature type="transmembrane region" description="Helical" evidence="1">
    <location>
        <begin position="163"/>
        <end position="185"/>
    </location>
</feature>
<feature type="transmembrane region" description="Helical" evidence="1">
    <location>
        <begin position="205"/>
        <end position="225"/>
    </location>
</feature>
<sequence>MNIPILNYRLQIALIVVSILIALGLFGFVVPSILGLLLSIAVIFMIVKWTRLQRRADAIALNAALRLVCDRDGSVQALLGAATTSGSLRQECYEMAKRLEYGEEPVAAAYHSKLPLEIATAVAMRARQSEKPSNRTAMEDETDTPMLAIAQQADHESSIQARYAYLTVTVLACSFVMMFIGTFIVPTFNKVSEETQMRGLSEIPGGIHGPVILLLLVCLAILWLGPRLFLSWWPRNKMAGWSLNRAYQNAEILVGLAAGLRRSMPVHEVLTIASANTRDKKGQRAIHQALQLLGDGTRPADAFHKVGWIDSDQQSRLTESSAQRAADLLDGFAIDGVRGAIHRLRWWTAIVHPVIVCCVGLCVAMYAIWIVGFMSSWILGGAA</sequence>
<dbReference type="AlphaFoldDB" id="A0A5C6AJ35"/>
<organism evidence="2 3">
    <name type="scientific">Stieleria varia</name>
    <dbReference type="NCBI Taxonomy" id="2528005"/>
    <lineage>
        <taxon>Bacteria</taxon>
        <taxon>Pseudomonadati</taxon>
        <taxon>Planctomycetota</taxon>
        <taxon>Planctomycetia</taxon>
        <taxon>Pirellulales</taxon>
        <taxon>Pirellulaceae</taxon>
        <taxon>Stieleria</taxon>
    </lineage>
</organism>
<feature type="transmembrane region" description="Helical" evidence="1">
    <location>
        <begin position="12"/>
        <end position="45"/>
    </location>
</feature>
<dbReference type="OrthoDB" id="269565at2"/>
<keyword evidence="1" id="KW-1133">Transmembrane helix</keyword>
<feature type="transmembrane region" description="Helical" evidence="1">
    <location>
        <begin position="346"/>
        <end position="369"/>
    </location>
</feature>
<reference evidence="2 3" key="1">
    <citation type="submission" date="2019-02" db="EMBL/GenBank/DDBJ databases">
        <title>Deep-cultivation of Planctomycetes and their phenomic and genomic characterization uncovers novel biology.</title>
        <authorList>
            <person name="Wiegand S."/>
            <person name="Jogler M."/>
            <person name="Boedeker C."/>
            <person name="Pinto D."/>
            <person name="Vollmers J."/>
            <person name="Rivas-Marin E."/>
            <person name="Kohn T."/>
            <person name="Peeters S.H."/>
            <person name="Heuer A."/>
            <person name="Rast P."/>
            <person name="Oberbeckmann S."/>
            <person name="Bunk B."/>
            <person name="Jeske O."/>
            <person name="Meyerdierks A."/>
            <person name="Storesund J.E."/>
            <person name="Kallscheuer N."/>
            <person name="Luecker S."/>
            <person name="Lage O.M."/>
            <person name="Pohl T."/>
            <person name="Merkel B.J."/>
            <person name="Hornburger P."/>
            <person name="Mueller R.-W."/>
            <person name="Bruemmer F."/>
            <person name="Labrenz M."/>
            <person name="Spormann A.M."/>
            <person name="Op Den Camp H."/>
            <person name="Overmann J."/>
            <person name="Amann R."/>
            <person name="Jetten M.S.M."/>
            <person name="Mascher T."/>
            <person name="Medema M.H."/>
            <person name="Devos D.P."/>
            <person name="Kaster A.-K."/>
            <person name="Ovreas L."/>
            <person name="Rohde M."/>
            <person name="Galperin M.Y."/>
            <person name="Jogler C."/>
        </authorList>
    </citation>
    <scope>NUCLEOTIDE SEQUENCE [LARGE SCALE GENOMIC DNA]</scope>
    <source>
        <strain evidence="2 3">Pla52n</strain>
    </source>
</reference>
<dbReference type="RefSeq" id="WP_146521877.1">
    <property type="nucleotide sequence ID" value="NZ_CP151726.1"/>
</dbReference>